<gene>
    <name evidence="6" type="ORF">QC763_0013870</name>
</gene>
<feature type="domain" description="Carrier" evidence="5">
    <location>
        <begin position="967"/>
        <end position="1044"/>
    </location>
</feature>
<dbReference type="InterPro" id="IPR023213">
    <property type="entry name" value="CAT-like_dom_sf"/>
</dbReference>
<evidence type="ECO:0000259" key="5">
    <source>
        <dbReference type="PROSITE" id="PS50075"/>
    </source>
</evidence>
<dbReference type="InterPro" id="IPR013968">
    <property type="entry name" value="PKS_KR"/>
</dbReference>
<proteinExistence type="predicted"/>
<dbReference type="Gene3D" id="3.30.559.10">
    <property type="entry name" value="Chloramphenicol acetyltransferase-like domain"/>
    <property type="match status" value="1"/>
</dbReference>
<dbReference type="Gene3D" id="3.90.180.10">
    <property type="entry name" value="Medium-chain alcohol dehydrogenases, catalytic domain"/>
    <property type="match status" value="1"/>
</dbReference>
<keyword evidence="3" id="KW-0560">Oxidoreductase</keyword>
<dbReference type="PANTHER" id="PTHR43775:SF40">
    <property type="entry name" value="NORSOLORINIC ACID SYNTHASE STCA"/>
    <property type="match status" value="1"/>
</dbReference>
<dbReference type="InterPro" id="IPR011032">
    <property type="entry name" value="GroES-like_sf"/>
</dbReference>
<dbReference type="Pfam" id="PF00550">
    <property type="entry name" value="PP-binding"/>
    <property type="match status" value="1"/>
</dbReference>
<dbReference type="InterPro" id="IPR050091">
    <property type="entry name" value="PKS_NRPS_Biosynth_Enz"/>
</dbReference>
<dbReference type="InterPro" id="IPR013154">
    <property type="entry name" value="ADH-like_N"/>
</dbReference>
<dbReference type="Proteomes" id="UP001326199">
    <property type="component" value="Unassembled WGS sequence"/>
</dbReference>
<evidence type="ECO:0000313" key="7">
    <source>
        <dbReference type="Proteomes" id="UP001326199"/>
    </source>
</evidence>
<dbReference type="Pfam" id="PF08659">
    <property type="entry name" value="KR"/>
    <property type="match status" value="1"/>
</dbReference>
<dbReference type="Gene3D" id="1.10.1200.10">
    <property type="entry name" value="ACP-like"/>
    <property type="match status" value="1"/>
</dbReference>
<dbReference type="InterPro" id="IPR009081">
    <property type="entry name" value="PP-bd_ACP"/>
</dbReference>
<keyword evidence="1" id="KW-0596">Phosphopantetheine</keyword>
<keyword evidence="2" id="KW-0597">Phosphoprotein</keyword>
<dbReference type="RefSeq" id="XP_062770745.1">
    <property type="nucleotide sequence ID" value="XM_062905264.1"/>
</dbReference>
<dbReference type="InterPro" id="IPR036291">
    <property type="entry name" value="NAD(P)-bd_dom_sf"/>
</dbReference>
<comment type="caution">
    <text evidence="6">The sequence shown here is derived from an EMBL/GenBank/DDBJ whole genome shotgun (WGS) entry which is preliminary data.</text>
</comment>
<dbReference type="PANTHER" id="PTHR43775">
    <property type="entry name" value="FATTY ACID SYNTHASE"/>
    <property type="match status" value="1"/>
</dbReference>
<dbReference type="InterPro" id="IPR020806">
    <property type="entry name" value="PKS_PP-bd"/>
</dbReference>
<evidence type="ECO:0000256" key="3">
    <source>
        <dbReference type="ARBA" id="ARBA00023002"/>
    </source>
</evidence>
<dbReference type="InterPro" id="IPR002364">
    <property type="entry name" value="Quin_OxRdtase/zeta-crystal_CS"/>
</dbReference>
<dbReference type="Gene3D" id="3.30.559.30">
    <property type="entry name" value="Nonribosomal peptide synthetase, condensation domain"/>
    <property type="match status" value="1"/>
</dbReference>
<dbReference type="Pfam" id="PF13602">
    <property type="entry name" value="ADH_zinc_N_2"/>
    <property type="match status" value="1"/>
</dbReference>
<evidence type="ECO:0000313" key="6">
    <source>
        <dbReference type="EMBL" id="KAK4673423.1"/>
    </source>
</evidence>
<dbReference type="InterPro" id="IPR001242">
    <property type="entry name" value="Condensation_dom"/>
</dbReference>
<dbReference type="SMART" id="SM00823">
    <property type="entry name" value="PKS_PP"/>
    <property type="match status" value="1"/>
</dbReference>
<dbReference type="SUPFAM" id="SSF51735">
    <property type="entry name" value="NAD(P)-binding Rossmann-fold domains"/>
    <property type="match status" value="2"/>
</dbReference>
<dbReference type="SMART" id="SM00829">
    <property type="entry name" value="PKS_ER"/>
    <property type="match status" value="1"/>
</dbReference>
<dbReference type="SUPFAM" id="SSF52777">
    <property type="entry name" value="CoA-dependent acyltransferases"/>
    <property type="match status" value="2"/>
</dbReference>
<dbReference type="SUPFAM" id="SSF47336">
    <property type="entry name" value="ACP-like"/>
    <property type="match status" value="1"/>
</dbReference>
<organism evidence="6 7">
    <name type="scientific">Podospora pseudopauciseta</name>
    <dbReference type="NCBI Taxonomy" id="2093780"/>
    <lineage>
        <taxon>Eukaryota</taxon>
        <taxon>Fungi</taxon>
        <taxon>Dikarya</taxon>
        <taxon>Ascomycota</taxon>
        <taxon>Pezizomycotina</taxon>
        <taxon>Sordariomycetes</taxon>
        <taxon>Sordariomycetidae</taxon>
        <taxon>Sordariales</taxon>
        <taxon>Podosporaceae</taxon>
        <taxon>Podospora</taxon>
    </lineage>
</organism>
<dbReference type="CDD" id="cd05195">
    <property type="entry name" value="enoyl_red"/>
    <property type="match status" value="1"/>
</dbReference>
<dbReference type="EMBL" id="JAFFHB010000001">
    <property type="protein sequence ID" value="KAK4673423.1"/>
    <property type="molecule type" value="Genomic_DNA"/>
</dbReference>
<reference evidence="6 7" key="1">
    <citation type="journal article" date="2023" name="bioRxiv">
        <title>High-quality genome assemblies of four members of thePodospora anserinaspecies complex.</title>
        <authorList>
            <person name="Ament-Velasquez S.L."/>
            <person name="Vogan A.A."/>
            <person name="Wallerman O."/>
            <person name="Hartmann F."/>
            <person name="Gautier V."/>
            <person name="Silar P."/>
            <person name="Giraud T."/>
            <person name="Johannesson H."/>
        </authorList>
    </citation>
    <scope>NUCLEOTIDE SEQUENCE [LARGE SCALE GENOMIC DNA]</scope>
    <source>
        <strain evidence="6 7">CBS 411.78</strain>
    </source>
</reference>
<dbReference type="Pfam" id="PF08240">
    <property type="entry name" value="ADH_N"/>
    <property type="match status" value="1"/>
</dbReference>
<evidence type="ECO:0000256" key="1">
    <source>
        <dbReference type="ARBA" id="ARBA00022450"/>
    </source>
</evidence>
<dbReference type="InterPro" id="IPR020843">
    <property type="entry name" value="ER"/>
</dbReference>
<evidence type="ECO:0000256" key="2">
    <source>
        <dbReference type="ARBA" id="ARBA00022553"/>
    </source>
</evidence>
<dbReference type="PROSITE" id="PS50075">
    <property type="entry name" value="CARRIER"/>
    <property type="match status" value="1"/>
</dbReference>
<evidence type="ECO:0000256" key="4">
    <source>
        <dbReference type="ARBA" id="ARBA00023268"/>
    </source>
</evidence>
<dbReference type="GeneID" id="87925199"/>
<dbReference type="SUPFAM" id="SSF50129">
    <property type="entry name" value="GroES-like"/>
    <property type="match status" value="1"/>
</dbReference>
<accession>A0ABR0HZ94</accession>
<dbReference type="InterPro" id="IPR057326">
    <property type="entry name" value="KR_dom"/>
</dbReference>
<keyword evidence="4" id="KW-0511">Multifunctional enzyme</keyword>
<dbReference type="PROSITE" id="PS01162">
    <property type="entry name" value="QOR_ZETA_CRYSTAL"/>
    <property type="match status" value="1"/>
</dbReference>
<dbReference type="Gene3D" id="3.40.50.720">
    <property type="entry name" value="NAD(P)-binding Rossmann-like Domain"/>
    <property type="match status" value="2"/>
</dbReference>
<name>A0ABR0HZ94_9PEZI</name>
<dbReference type="Pfam" id="PF00668">
    <property type="entry name" value="Condensation"/>
    <property type="match status" value="1"/>
</dbReference>
<dbReference type="SMART" id="SM00822">
    <property type="entry name" value="PKS_KR"/>
    <property type="match status" value="1"/>
</dbReference>
<keyword evidence="7" id="KW-1185">Reference proteome</keyword>
<sequence length="1515" mass="166730">MGNEVTALGSDGQGQGRALFFRQRWQPCFDLLEGAEVEGGVGGLVRLYTFQHPTSRVLLAMKYPEAEVLLAHLAVPVTGRPLYETLHILSEETQWPERFDVLAGPEGRYDLVVVGKDAELSPEALQTSLASNAVVVTSESLTEWTPVATASEWTAYRPATNVSTAQIDLTVILPTVSSETTRAILEELEASPYIASVTTTTTINEVTAHNLATKHVVVLSSLDNHPNPIDPPSEWFGTRHLLTLENITLLWLTLGATIQSTNPSHAKILGLLRVARNENQASRLLSLDIQPSTSPALITKQILPCLLTASEEDFSLHHTTLHIPRIEENLPLNRKLPSGLGSLPQPSAYNSHPSLALRVGKIGLLETLHFVPLPQDNTALGDNQVLICVKASALNFHDLAVALGIIQDYNMGNECAGVITAVGASVTNLSPGDRVVAYRPGQGAHQTFVRQDGEMCVKIPDTMSFSLGASLPVTMTTAFYSLFTVGRLKRGETVLIQSAAGGVGQVAIQMAKNIGARVLVTCSEGKRGLMRERYGMGEGEVFNSRDDSFVRGVMEATEGKGVDVVINSLAGKLLHATLGCLAPFGRFVEIGKRDIHQNSNLGMDPFRRNVSFASVDMILVYELDKPLAARLLGETFEMVFSGEVRPPEGLFEYSYGQAEKAFRLMQLGRHTGKIVLTVDEEEEEEEEEVMVAPPSYDQRLLFKGDRTYLLFGGLGGLGTATAEWMYLRGARRFAFMSRSGDQSSDGRKTVNWLRSRKAEVSVYKGDVGVLADVEKVVWKIGPSLAGVFHIAVVLQDGMIRSLSFDQYQTGLHTKCTGAWNLHTATLDIDLGFFVYWSSVSAICGNKGQGAYVAANAYMDAFMRWRREQGLVGTAMNLGAVPTRGLVAENELVRKSLDRNKLDILTEQELMFLIEEAVQLKKPDAATDVLDWHQLIVGVNTKEPDVCGAAAGQVSTASLLASAGSGEDKIAVLQQAFTQKVATVLSTPTESILPTNPLSFYGLDSIVAVEFRKWFKETAEVDLSLFDILGAKSIQGLVEKVVASMPVAAVSLSEERVKTGSGEKQTSASVINGQHDQSRKLDHIPRLQTSGPVPVSTHQARMYARHVHAEDKSQMNLCGVLRISGHPDLPALGKAFHETVRRHQALSTAFVQDGNRLVQSPSPEPKCRLVIEDVSYTTSPQTELQIIISHLRNQQLEIAKGEVATMTLVRTSETEYFVIFIAHHICFDRASFTILSDDWMDLYDAIRSSRDLNTVPSPPITFADFAQWRNTLLKFPPALANLDFWTQELTNLPTAGTLLPFAQRKTRPSTWQTHRRHFTTQLPSKFSKRLKRICAHPSSTPFHFLLAAWRAYLFRHTADKDFTILMLEGNRPHPDVESVIGCLANVLPLRFNNDCSLQTPFEDVITSSRDLTLEALEHAEVSFDDIVDRVVGKENRPERYMPLGQVAINFQMHGGAPWEYRHADFEVGVHRLYNIGHPCELVLEVVEGGRGSLCFLCSIALCFIVMRIWIGLGRGL</sequence>
<protein>
    <recommendedName>
        <fullName evidence="5">Carrier domain-containing protein</fullName>
    </recommendedName>
</protein>
<dbReference type="InterPro" id="IPR036736">
    <property type="entry name" value="ACP-like_sf"/>
</dbReference>